<dbReference type="Proteomes" id="UP000007881">
    <property type="component" value="Chromosome"/>
</dbReference>
<organism evidence="3 4">
    <name type="scientific">Phycisphaera mikurensis (strain NBRC 102666 / KCTC 22515 / FYK2301M01)</name>
    <dbReference type="NCBI Taxonomy" id="1142394"/>
    <lineage>
        <taxon>Bacteria</taxon>
        <taxon>Pseudomonadati</taxon>
        <taxon>Planctomycetota</taxon>
        <taxon>Phycisphaerae</taxon>
        <taxon>Phycisphaerales</taxon>
        <taxon>Phycisphaeraceae</taxon>
        <taxon>Phycisphaera</taxon>
    </lineage>
</organism>
<protein>
    <submittedName>
        <fullName evidence="3">Uncharacterized protein</fullName>
    </submittedName>
</protein>
<keyword evidence="1" id="KW-1133">Transmembrane helix</keyword>
<evidence type="ECO:0000256" key="2">
    <source>
        <dbReference type="SAM" id="SignalP"/>
    </source>
</evidence>
<proteinExistence type="predicted"/>
<dbReference type="RefSeq" id="WP_014436334.1">
    <property type="nucleotide sequence ID" value="NC_017080.1"/>
</dbReference>
<name>I0ICX7_PHYMF</name>
<reference evidence="3 4" key="1">
    <citation type="submission" date="2012-02" db="EMBL/GenBank/DDBJ databases">
        <title>Complete genome sequence of Phycisphaera mikurensis NBRC 102666.</title>
        <authorList>
            <person name="Ankai A."/>
            <person name="Hosoyama A."/>
            <person name="Terui Y."/>
            <person name="Sekine M."/>
            <person name="Fukai R."/>
            <person name="Kato Y."/>
            <person name="Nakamura S."/>
            <person name="Yamada-Narita S."/>
            <person name="Kawakoshi A."/>
            <person name="Fukunaga Y."/>
            <person name="Yamazaki S."/>
            <person name="Fujita N."/>
        </authorList>
    </citation>
    <scope>NUCLEOTIDE SEQUENCE [LARGE SCALE GENOMIC DNA]</scope>
    <source>
        <strain evidence="4">NBRC 102666 / KCTC 22515 / FYK2301M01</strain>
    </source>
</reference>
<evidence type="ECO:0000256" key="1">
    <source>
        <dbReference type="SAM" id="Phobius"/>
    </source>
</evidence>
<dbReference type="HOGENOM" id="CLU_2808706_0_0_0"/>
<dbReference type="KEGG" id="phm:PSMK_09560"/>
<gene>
    <name evidence="3" type="ordered locus">PSMK_09560</name>
</gene>
<feature type="chain" id="PRO_5003628744" evidence="2">
    <location>
        <begin position="22"/>
        <end position="67"/>
    </location>
</feature>
<evidence type="ECO:0000313" key="3">
    <source>
        <dbReference type="EMBL" id="BAM03115.1"/>
    </source>
</evidence>
<keyword evidence="1" id="KW-0472">Membrane</keyword>
<feature type="transmembrane region" description="Helical" evidence="1">
    <location>
        <begin position="37"/>
        <end position="54"/>
    </location>
</feature>
<accession>I0ICX7</accession>
<dbReference type="AlphaFoldDB" id="I0ICX7"/>
<sequence>MTTRLTAATSVLLVAAPAALAHPGHDHAAAVGGALHHLLWLALPLAAGVAAFVFREPIRRAIKNRKG</sequence>
<keyword evidence="4" id="KW-1185">Reference proteome</keyword>
<keyword evidence="2" id="KW-0732">Signal</keyword>
<keyword evidence="1" id="KW-0812">Transmembrane</keyword>
<evidence type="ECO:0000313" key="4">
    <source>
        <dbReference type="Proteomes" id="UP000007881"/>
    </source>
</evidence>
<feature type="signal peptide" evidence="2">
    <location>
        <begin position="1"/>
        <end position="21"/>
    </location>
</feature>
<dbReference type="EMBL" id="AP012338">
    <property type="protein sequence ID" value="BAM03115.1"/>
    <property type="molecule type" value="Genomic_DNA"/>
</dbReference>